<proteinExistence type="predicted"/>
<organism evidence="1">
    <name type="scientific">Arundo donax</name>
    <name type="common">Giant reed</name>
    <name type="synonym">Donax arundinaceus</name>
    <dbReference type="NCBI Taxonomy" id="35708"/>
    <lineage>
        <taxon>Eukaryota</taxon>
        <taxon>Viridiplantae</taxon>
        <taxon>Streptophyta</taxon>
        <taxon>Embryophyta</taxon>
        <taxon>Tracheophyta</taxon>
        <taxon>Spermatophyta</taxon>
        <taxon>Magnoliopsida</taxon>
        <taxon>Liliopsida</taxon>
        <taxon>Poales</taxon>
        <taxon>Poaceae</taxon>
        <taxon>PACMAD clade</taxon>
        <taxon>Arundinoideae</taxon>
        <taxon>Arundineae</taxon>
        <taxon>Arundo</taxon>
    </lineage>
</organism>
<dbReference type="EMBL" id="GBRH01240256">
    <property type="protein sequence ID" value="JAD57639.1"/>
    <property type="molecule type" value="Transcribed_RNA"/>
</dbReference>
<evidence type="ECO:0000313" key="1">
    <source>
        <dbReference type="EMBL" id="JAD57639.1"/>
    </source>
</evidence>
<reference evidence="1" key="1">
    <citation type="submission" date="2014-09" db="EMBL/GenBank/DDBJ databases">
        <authorList>
            <person name="Magalhaes I.L.F."/>
            <person name="Oliveira U."/>
            <person name="Santos F.R."/>
            <person name="Vidigal T.H.D.A."/>
            <person name="Brescovit A.D."/>
            <person name="Santos A.J."/>
        </authorList>
    </citation>
    <scope>NUCLEOTIDE SEQUENCE</scope>
    <source>
        <tissue evidence="1">Shoot tissue taken approximately 20 cm above the soil surface</tissue>
    </source>
</reference>
<protein>
    <submittedName>
        <fullName evidence="1">Uncharacterized protein</fullName>
    </submittedName>
</protein>
<reference evidence="1" key="2">
    <citation type="journal article" date="2015" name="Data Brief">
        <title>Shoot transcriptome of the giant reed, Arundo donax.</title>
        <authorList>
            <person name="Barrero R.A."/>
            <person name="Guerrero F.D."/>
            <person name="Moolhuijzen P."/>
            <person name="Goolsby J.A."/>
            <person name="Tidwell J."/>
            <person name="Bellgard S.E."/>
            <person name="Bellgard M.I."/>
        </authorList>
    </citation>
    <scope>NUCLEOTIDE SEQUENCE</scope>
    <source>
        <tissue evidence="1">Shoot tissue taken approximately 20 cm above the soil surface</tissue>
    </source>
</reference>
<name>A0A0A9B111_ARUDO</name>
<accession>A0A0A9B111</accession>
<sequence>MVCTFQVKKELPNSLNINITHHNNVIAGNQKEKRS</sequence>
<dbReference type="AlphaFoldDB" id="A0A0A9B111"/>